<comment type="caution">
    <text evidence="13">The sequence shown here is derived from an EMBL/GenBank/DDBJ whole genome shotgun (WGS) entry which is preliminary data.</text>
</comment>
<dbReference type="SMART" id="SM00091">
    <property type="entry name" value="PAS"/>
    <property type="match status" value="4"/>
</dbReference>
<dbReference type="InterPro" id="IPR003018">
    <property type="entry name" value="GAF"/>
</dbReference>
<keyword evidence="4" id="KW-0808">Transferase</keyword>
<feature type="domain" description="PAC" evidence="12">
    <location>
        <begin position="391"/>
        <end position="443"/>
    </location>
</feature>
<evidence type="ECO:0000259" key="11">
    <source>
        <dbReference type="PROSITE" id="PS50112"/>
    </source>
</evidence>
<dbReference type="CDD" id="cd00130">
    <property type="entry name" value="PAS"/>
    <property type="match status" value="3"/>
</dbReference>
<dbReference type="PANTHER" id="PTHR43065:SF50">
    <property type="entry name" value="HISTIDINE KINASE"/>
    <property type="match status" value="1"/>
</dbReference>
<dbReference type="NCBIfam" id="TIGR00229">
    <property type="entry name" value="sensory_box"/>
    <property type="match status" value="2"/>
</dbReference>
<dbReference type="InterPro" id="IPR036097">
    <property type="entry name" value="HisK_dim/P_sf"/>
</dbReference>
<comment type="catalytic activity">
    <reaction evidence="1">
        <text>ATP + protein L-histidine = ADP + protein N-phospho-L-histidine.</text>
        <dbReference type="EC" id="2.7.13.3"/>
    </reaction>
</comment>
<keyword evidence="3" id="KW-0597">Phosphoprotein</keyword>
<dbReference type="EMBL" id="JAQOSQ010000004">
    <property type="protein sequence ID" value="MDJ1182847.1"/>
    <property type="molecule type" value="Genomic_DNA"/>
</dbReference>
<gene>
    <name evidence="13" type="ORF">PMH09_06520</name>
</gene>
<dbReference type="InterPro" id="IPR013655">
    <property type="entry name" value="PAS_fold_3"/>
</dbReference>
<feature type="domain" description="PAS" evidence="11">
    <location>
        <begin position="154"/>
        <end position="224"/>
    </location>
</feature>
<keyword evidence="8" id="KW-0902">Two-component regulatory system</keyword>
<accession>A0ABT7BUH4</accession>
<dbReference type="EC" id="2.7.13.3" evidence="2"/>
<dbReference type="InterPro" id="IPR005467">
    <property type="entry name" value="His_kinase_dom"/>
</dbReference>
<dbReference type="InterPro" id="IPR004358">
    <property type="entry name" value="Sig_transdc_His_kin-like_C"/>
</dbReference>
<organism evidence="13 14">
    <name type="scientific">Roseofilum casamattae BLCC-M143</name>
    <dbReference type="NCBI Taxonomy" id="3022442"/>
    <lineage>
        <taxon>Bacteria</taxon>
        <taxon>Bacillati</taxon>
        <taxon>Cyanobacteriota</taxon>
        <taxon>Cyanophyceae</taxon>
        <taxon>Desertifilales</taxon>
        <taxon>Desertifilaceae</taxon>
        <taxon>Roseofilum</taxon>
        <taxon>Roseofilum casamattae</taxon>
    </lineage>
</organism>
<dbReference type="Pfam" id="PF01590">
    <property type="entry name" value="GAF"/>
    <property type="match status" value="1"/>
</dbReference>
<keyword evidence="5" id="KW-0547">Nucleotide-binding</keyword>
<dbReference type="Pfam" id="PF00989">
    <property type="entry name" value="PAS"/>
    <property type="match status" value="1"/>
</dbReference>
<evidence type="ECO:0000259" key="10">
    <source>
        <dbReference type="PROSITE" id="PS50109"/>
    </source>
</evidence>
<dbReference type="InterPro" id="IPR003661">
    <property type="entry name" value="HisK_dim/P_dom"/>
</dbReference>
<dbReference type="CDD" id="cd00082">
    <property type="entry name" value="HisKA"/>
    <property type="match status" value="1"/>
</dbReference>
<dbReference type="PANTHER" id="PTHR43065">
    <property type="entry name" value="SENSOR HISTIDINE KINASE"/>
    <property type="match status" value="1"/>
</dbReference>
<dbReference type="Gene3D" id="3.30.565.10">
    <property type="entry name" value="Histidine kinase-like ATPase, C-terminal domain"/>
    <property type="match status" value="1"/>
</dbReference>
<dbReference type="InterPro" id="IPR029016">
    <property type="entry name" value="GAF-like_dom_sf"/>
</dbReference>
<dbReference type="Gene3D" id="1.10.287.130">
    <property type="match status" value="1"/>
</dbReference>
<dbReference type="SMART" id="SM00387">
    <property type="entry name" value="HATPase_c"/>
    <property type="match status" value="1"/>
</dbReference>
<evidence type="ECO:0000256" key="5">
    <source>
        <dbReference type="ARBA" id="ARBA00022741"/>
    </source>
</evidence>
<dbReference type="SUPFAM" id="SSF47384">
    <property type="entry name" value="Homodimeric domain of signal transducing histidine kinase"/>
    <property type="match status" value="1"/>
</dbReference>
<feature type="domain" description="PAC" evidence="12">
    <location>
        <begin position="502"/>
        <end position="564"/>
    </location>
</feature>
<dbReference type="PROSITE" id="PS50109">
    <property type="entry name" value="HIS_KIN"/>
    <property type="match status" value="1"/>
</dbReference>
<dbReference type="InterPro" id="IPR000700">
    <property type="entry name" value="PAS-assoc_C"/>
</dbReference>
<evidence type="ECO:0000256" key="1">
    <source>
        <dbReference type="ARBA" id="ARBA00000085"/>
    </source>
</evidence>
<dbReference type="InterPro" id="IPR003594">
    <property type="entry name" value="HATPase_dom"/>
</dbReference>
<dbReference type="SUPFAM" id="SSF55785">
    <property type="entry name" value="PYP-like sensor domain (PAS domain)"/>
    <property type="match status" value="4"/>
</dbReference>
<name>A0ABT7BUH4_9CYAN</name>
<evidence type="ECO:0000256" key="9">
    <source>
        <dbReference type="SAM" id="Coils"/>
    </source>
</evidence>
<keyword evidence="9" id="KW-0175">Coiled coil</keyword>
<dbReference type="PROSITE" id="PS50112">
    <property type="entry name" value="PAS"/>
    <property type="match status" value="2"/>
</dbReference>
<dbReference type="SUPFAM" id="SSF55874">
    <property type="entry name" value="ATPase domain of HSP90 chaperone/DNA topoisomerase II/histidine kinase"/>
    <property type="match status" value="1"/>
</dbReference>
<dbReference type="SMART" id="SM00388">
    <property type="entry name" value="HisKA"/>
    <property type="match status" value="1"/>
</dbReference>
<keyword evidence="7" id="KW-0067">ATP-binding</keyword>
<dbReference type="Pfam" id="PF02518">
    <property type="entry name" value="HATPase_c"/>
    <property type="match status" value="1"/>
</dbReference>
<evidence type="ECO:0000256" key="2">
    <source>
        <dbReference type="ARBA" id="ARBA00012438"/>
    </source>
</evidence>
<dbReference type="InterPro" id="IPR013656">
    <property type="entry name" value="PAS_4"/>
</dbReference>
<protein>
    <recommendedName>
        <fullName evidence="2">histidine kinase</fullName>
        <ecNumber evidence="2">2.7.13.3</ecNumber>
    </recommendedName>
</protein>
<dbReference type="RefSeq" id="WP_283757499.1">
    <property type="nucleotide sequence ID" value="NZ_JAQOSQ010000004.1"/>
</dbReference>
<evidence type="ECO:0000313" key="13">
    <source>
        <dbReference type="EMBL" id="MDJ1182847.1"/>
    </source>
</evidence>
<dbReference type="InterPro" id="IPR035965">
    <property type="entry name" value="PAS-like_dom_sf"/>
</dbReference>
<feature type="coiled-coil region" evidence="9">
    <location>
        <begin position="281"/>
        <end position="312"/>
    </location>
</feature>
<evidence type="ECO:0000313" key="14">
    <source>
        <dbReference type="Proteomes" id="UP001232992"/>
    </source>
</evidence>
<keyword evidence="6" id="KW-0418">Kinase</keyword>
<dbReference type="Proteomes" id="UP001232992">
    <property type="component" value="Unassembled WGS sequence"/>
</dbReference>
<feature type="domain" description="PAS" evidence="11">
    <location>
        <begin position="319"/>
        <end position="365"/>
    </location>
</feature>
<dbReference type="SMART" id="SM00065">
    <property type="entry name" value="GAF"/>
    <property type="match status" value="1"/>
</dbReference>
<proteinExistence type="predicted"/>
<dbReference type="Gene3D" id="3.30.450.20">
    <property type="entry name" value="PAS domain"/>
    <property type="match status" value="4"/>
</dbReference>
<evidence type="ECO:0000256" key="6">
    <source>
        <dbReference type="ARBA" id="ARBA00022777"/>
    </source>
</evidence>
<dbReference type="InterPro" id="IPR000014">
    <property type="entry name" value="PAS"/>
</dbReference>
<evidence type="ECO:0000256" key="8">
    <source>
        <dbReference type="ARBA" id="ARBA00023012"/>
    </source>
</evidence>
<dbReference type="PROSITE" id="PS50113">
    <property type="entry name" value="PAC"/>
    <property type="match status" value="2"/>
</dbReference>
<keyword evidence="14" id="KW-1185">Reference proteome</keyword>
<evidence type="ECO:0000256" key="3">
    <source>
        <dbReference type="ARBA" id="ARBA00022553"/>
    </source>
</evidence>
<dbReference type="Pfam" id="PF08447">
    <property type="entry name" value="PAS_3"/>
    <property type="match status" value="1"/>
</dbReference>
<dbReference type="Gene3D" id="3.30.450.40">
    <property type="match status" value="1"/>
</dbReference>
<dbReference type="Pfam" id="PF08448">
    <property type="entry name" value="PAS_4"/>
    <property type="match status" value="2"/>
</dbReference>
<dbReference type="InterPro" id="IPR036890">
    <property type="entry name" value="HATPase_C_sf"/>
</dbReference>
<evidence type="ECO:0000256" key="4">
    <source>
        <dbReference type="ARBA" id="ARBA00022679"/>
    </source>
</evidence>
<dbReference type="PRINTS" id="PR00344">
    <property type="entry name" value="BCTRLSENSOR"/>
</dbReference>
<evidence type="ECO:0000256" key="7">
    <source>
        <dbReference type="ARBA" id="ARBA00022840"/>
    </source>
</evidence>
<feature type="domain" description="Histidine kinase" evidence="10">
    <location>
        <begin position="794"/>
        <end position="1043"/>
    </location>
</feature>
<feature type="coiled-coil region" evidence="9">
    <location>
        <begin position="748"/>
        <end position="785"/>
    </location>
</feature>
<sequence>MKIENQFNKLTANVPGIICQLILKPEHCIQFRYVSLGCFKICELDPDELQQNPHLFEELIHPDDLEDYQASIARSLSNRSSWHWEGRIITTSGQIKWLSCSTSPPESQLPVDSPNSDEDNRTIYGVTHAYELTLDGLFIEITERKQAELSLIQQEIQLRAMFKAMTDLILVLDREGHILEVAPTNCPLLAQERLEWYGMALTDLMPANSANRLLATLRRSLETQQTLDVEYSITINENTNKSFSSTLDRPEANPSTVWLAAKVSPLNLDTVVWVARDITARKQSEEQLEQYRDTLEERVEQRTAELAEEVAERQQVEQSLRQHVQMLDLANDSIIILDLQGKIKYWNHGAHQLYGWTKQQAIDRNIHTLLQTQFDLPLSTIYEILKRDGYWEGELQQVKQDGTLVTVASRWTLQRDAWGHPAAVLEMNNDVTYRFETEMALRKSEELYRTLARNFPDGLVVLFDRHLCFTLAEGQELNKLRLLVKTLEGARPRDVFPLSASSLIEQHFQHALEGESNRFEIVLGDNDYLVQTLPVRNEQGYIVSGMALMQNITQRKRAEEAIRQSEARYREIAQREELINRLASQVRNSLELEQILEIAVGEIQSLLHVDQCLFSWYQSQGTESDQTAEASPSGYLNVVKEAKNGLLPSVLGCLPLATNDPLRANLLNLEQLRVNDILNHDDFNVNQLYETRGLRAVLLVPIKTAYGELGGVICTQLDGPRWWSDDEVELLHAATDQLAIAIGQAELYYQATSAAEQADRKAKELEETLKQLQRTQSQLIQSEKLSSLGQMVAGVAHEINNPVNFIYGNLVPARDYTADILRSIELYQTTYPEPPATIAEELDSMDLEFIRDDLPRLLDSMQIGAERIREIVLSLRNFSRVDEADMKIVDLHEGIDSTLMLLQNRLKSKGDRQPIEIEKNYGQLPNIHCYPGQLNQVFMNLLSNAIDALEEHEVDQPKITISTKISSNNEVAIELSDNGPGVPEALRTRLFDPFFTTKPVGKGTGLGLAISYQIIVEKHGGTIRCISQEGRGAMFAISIPLSINT</sequence>
<dbReference type="SUPFAM" id="SSF55781">
    <property type="entry name" value="GAF domain-like"/>
    <property type="match status" value="1"/>
</dbReference>
<dbReference type="InterPro" id="IPR013767">
    <property type="entry name" value="PAS_fold"/>
</dbReference>
<evidence type="ECO:0000259" key="12">
    <source>
        <dbReference type="PROSITE" id="PS50113"/>
    </source>
</evidence>
<reference evidence="13 14" key="1">
    <citation type="submission" date="2023-01" db="EMBL/GenBank/DDBJ databases">
        <title>Novel diversity within Roseofilum (Cyanobacteria; Desertifilaceae) from marine benthic mats with descriptions of four novel species.</title>
        <authorList>
            <person name="Wang Y."/>
            <person name="Berthold D.E."/>
            <person name="Hu J."/>
            <person name="Lefler F.W."/>
            <person name="Laughinghouse H.D. IV."/>
        </authorList>
    </citation>
    <scope>NUCLEOTIDE SEQUENCE [LARGE SCALE GENOMIC DNA]</scope>
    <source>
        <strain evidence="13 14">BLCC-M143</strain>
    </source>
</reference>